<sequence>MQGAFKNDLIGMEFDPLEPRGPKLKGEFILKTMFWIEVDNSKWWDLAAIERASPFLYGIYARQTLQRIKKRPSFRKGPSFPSKRHQSLHPLSPQEDLNSLVH</sequence>
<evidence type="ECO:0000313" key="2">
    <source>
        <dbReference type="EMBL" id="CAJ1934016.1"/>
    </source>
</evidence>
<organism evidence="2 3">
    <name type="scientific">Sphenostylis stenocarpa</name>
    <dbReference type="NCBI Taxonomy" id="92480"/>
    <lineage>
        <taxon>Eukaryota</taxon>
        <taxon>Viridiplantae</taxon>
        <taxon>Streptophyta</taxon>
        <taxon>Embryophyta</taxon>
        <taxon>Tracheophyta</taxon>
        <taxon>Spermatophyta</taxon>
        <taxon>Magnoliopsida</taxon>
        <taxon>eudicotyledons</taxon>
        <taxon>Gunneridae</taxon>
        <taxon>Pentapetalae</taxon>
        <taxon>rosids</taxon>
        <taxon>fabids</taxon>
        <taxon>Fabales</taxon>
        <taxon>Fabaceae</taxon>
        <taxon>Papilionoideae</taxon>
        <taxon>50 kb inversion clade</taxon>
        <taxon>NPAAA clade</taxon>
        <taxon>indigoferoid/millettioid clade</taxon>
        <taxon>Phaseoleae</taxon>
        <taxon>Sphenostylis</taxon>
    </lineage>
</organism>
<keyword evidence="3" id="KW-1185">Reference proteome</keyword>
<evidence type="ECO:0000313" key="3">
    <source>
        <dbReference type="Proteomes" id="UP001189624"/>
    </source>
</evidence>
<dbReference type="Proteomes" id="UP001189624">
    <property type="component" value="Chromosome 2"/>
</dbReference>
<accession>A0AA86S5U7</accession>
<reference evidence="2" key="1">
    <citation type="submission" date="2023-10" db="EMBL/GenBank/DDBJ databases">
        <authorList>
            <person name="Domelevo Entfellner J.-B."/>
        </authorList>
    </citation>
    <scope>NUCLEOTIDE SEQUENCE</scope>
</reference>
<gene>
    <name evidence="2" type="ORF">AYBTSS11_LOCUS6680</name>
</gene>
<name>A0AA86S5U7_9FABA</name>
<dbReference type="AlphaFoldDB" id="A0AA86S5U7"/>
<protein>
    <submittedName>
        <fullName evidence="2">Uncharacterized protein</fullName>
    </submittedName>
</protein>
<proteinExistence type="predicted"/>
<dbReference type="EMBL" id="OY731399">
    <property type="protein sequence ID" value="CAJ1934016.1"/>
    <property type="molecule type" value="Genomic_DNA"/>
</dbReference>
<feature type="region of interest" description="Disordered" evidence="1">
    <location>
        <begin position="70"/>
        <end position="102"/>
    </location>
</feature>
<evidence type="ECO:0000256" key="1">
    <source>
        <dbReference type="SAM" id="MobiDB-lite"/>
    </source>
</evidence>
<dbReference type="Gramene" id="rna-AYBTSS11_LOCUS6680">
    <property type="protein sequence ID" value="CAJ1934016.1"/>
    <property type="gene ID" value="gene-AYBTSS11_LOCUS6680"/>
</dbReference>